<dbReference type="PANTHER" id="PTHR33834:SF2">
    <property type="entry name" value="SIGNALING PEPTIDE TAXIMIN 1"/>
    <property type="match status" value="1"/>
</dbReference>
<evidence type="ECO:0000313" key="3">
    <source>
        <dbReference type="Proteomes" id="UP000197138"/>
    </source>
</evidence>
<organism evidence="2 3">
    <name type="scientific">Punica granatum</name>
    <name type="common">Pomegranate</name>
    <dbReference type="NCBI Taxonomy" id="22663"/>
    <lineage>
        <taxon>Eukaryota</taxon>
        <taxon>Viridiplantae</taxon>
        <taxon>Streptophyta</taxon>
        <taxon>Embryophyta</taxon>
        <taxon>Tracheophyta</taxon>
        <taxon>Spermatophyta</taxon>
        <taxon>Magnoliopsida</taxon>
        <taxon>eudicotyledons</taxon>
        <taxon>Gunneridae</taxon>
        <taxon>Pentapetalae</taxon>
        <taxon>rosids</taxon>
        <taxon>malvids</taxon>
        <taxon>Myrtales</taxon>
        <taxon>Lythraceae</taxon>
        <taxon>Punica</taxon>
    </lineage>
</organism>
<accession>A0A218X113</accession>
<name>A0A218X113_PUNGR</name>
<evidence type="ECO:0000256" key="1">
    <source>
        <dbReference type="SAM" id="Phobius"/>
    </source>
</evidence>
<evidence type="ECO:0000313" key="2">
    <source>
        <dbReference type="EMBL" id="OWM78697.1"/>
    </source>
</evidence>
<feature type="transmembrane region" description="Helical" evidence="1">
    <location>
        <begin position="18"/>
        <end position="43"/>
    </location>
</feature>
<keyword evidence="1" id="KW-1133">Transmembrane helix</keyword>
<dbReference type="Proteomes" id="UP000197138">
    <property type="component" value="Unassembled WGS sequence"/>
</dbReference>
<protein>
    <recommendedName>
        <fullName evidence="4">Transmembrane protein</fullName>
    </recommendedName>
</protein>
<dbReference type="InterPro" id="IPR055283">
    <property type="entry name" value="TAXIMIN_1/2"/>
</dbReference>
<gene>
    <name evidence="2" type="ORF">CDL15_Pgr002868</name>
</gene>
<sequence length="239" mass="24898">MCCDGDCRPLGFLLGLPFAFLALIISIVGVIVWIVGLHSSVLVNSLDPFMPWRPRNDVGWQSRLWSRRLLPACFPLSASASAPAAVTHSQSHLPPPPLRAGSIPPNIYPPFSISAPTVFLAILAPPTMASPAAGAPSTTTPPALVAKFPDSWKISPVVFVAALALHAAIASAFPALPSDPKSISPAFPVAARAVPPAAWAIPLAALAPFNNVSVAMPAPSAIVSPAFVAKFPDSPQQFR</sequence>
<dbReference type="AlphaFoldDB" id="A0A218X113"/>
<evidence type="ECO:0008006" key="4">
    <source>
        <dbReference type="Google" id="ProtNLM"/>
    </source>
</evidence>
<keyword evidence="1" id="KW-0812">Transmembrane</keyword>
<proteinExistence type="predicted"/>
<dbReference type="EMBL" id="MTKT01002492">
    <property type="protein sequence ID" value="OWM78697.1"/>
    <property type="molecule type" value="Genomic_DNA"/>
</dbReference>
<comment type="caution">
    <text evidence="2">The sequence shown here is derived from an EMBL/GenBank/DDBJ whole genome shotgun (WGS) entry which is preliminary data.</text>
</comment>
<dbReference type="PANTHER" id="PTHR33834">
    <property type="entry name" value="SIGNALING PEPTIDE TAXIMIN 2"/>
    <property type="match status" value="1"/>
</dbReference>
<keyword evidence="1" id="KW-0472">Membrane</keyword>
<reference evidence="3" key="1">
    <citation type="journal article" date="2017" name="Plant J.">
        <title>The pomegranate (Punica granatum L.) genome and the genomics of punicalagin biosynthesis.</title>
        <authorList>
            <person name="Qin G."/>
            <person name="Xu C."/>
            <person name="Ming R."/>
            <person name="Tang H."/>
            <person name="Guyot R."/>
            <person name="Kramer E.M."/>
            <person name="Hu Y."/>
            <person name="Yi X."/>
            <person name="Qi Y."/>
            <person name="Xu X."/>
            <person name="Gao Z."/>
            <person name="Pan H."/>
            <person name="Jian J."/>
            <person name="Tian Y."/>
            <person name="Yue Z."/>
            <person name="Xu Y."/>
        </authorList>
    </citation>
    <scope>NUCLEOTIDE SEQUENCE [LARGE SCALE GENOMIC DNA]</scope>
    <source>
        <strain evidence="3">cv. Dabenzi</strain>
    </source>
</reference>